<evidence type="ECO:0000256" key="5">
    <source>
        <dbReference type="ARBA" id="ARBA00022840"/>
    </source>
</evidence>
<feature type="compositionally biased region" description="Basic residues" evidence="9">
    <location>
        <begin position="1370"/>
        <end position="1383"/>
    </location>
</feature>
<evidence type="ECO:0000313" key="13">
    <source>
        <dbReference type="Proteomes" id="UP000285258"/>
    </source>
</evidence>
<keyword evidence="2" id="KW-0227">DNA damage</keyword>
<evidence type="ECO:0000313" key="12">
    <source>
        <dbReference type="EMBL" id="ROT90782.1"/>
    </source>
</evidence>
<dbReference type="GO" id="GO:0016887">
    <property type="term" value="F:ATP hydrolysis activity"/>
    <property type="evidence" value="ECO:0007669"/>
    <property type="project" value="TreeGrafter"/>
</dbReference>
<feature type="region of interest" description="Disordered" evidence="9">
    <location>
        <begin position="139"/>
        <end position="160"/>
    </location>
</feature>
<sequence>MDDGNRAEDEAAGAAAAGADDGARPSPDALMRFSEAVRGWFLDAFPAGPTPVQEQAWEAVEGGESALVIAPTGSGKTLAAFLFALDALMREKARPAATKPPRGVRVLYVSPLKALGADVERNLQAPLAGIARRLADEGAPAPAVRTGMRTGDTTPDQRRAIQRNPPDILITTPESLYLMLTSKAREVLRGVETVIVDEVHALAGNKRGAHLALSLERLDDLLERPAQRIGLSATVRPREEVARFLGGPHPVRVIAAEGRPDLDVRVVVPVRDMTAIPAFPGADAGGLRAGRGGGPRRAPAEEAWKSDRALRSLMAGDKPRGATPDSRAGTSSIWPLIEASILDEVLAHRTTIVFVNSRGLCEKLTARLNELYAKREGLMAPGGQADGGPSSHLRSDLGSTSELAQGAPEIIAKAHHGSVSKEKRLQVERELKAGELPCVVATSSLELGIDMGSIDLVLQVAAPTSVASGLQRIGRANHQVGGRSTGSIYPRTRTEVIDAAVVAEGMRAGAIEATALVRNPLDVLAQQTVAAVAMGGATADGWYATVRRAAPFSELPRRAFDGVLDMLSGRYASADLAEFAPRIVWDRESGELSPRPAAPASALSAPAAGAAAAGADLLADAASRLDPALRERLTAAGLDEDAQNNLAALVCAQREATGVVPDDKTLVVERCEDETGDWRVMLHSPYGRQVHEPWAMAVQDRVERTLGFDPQAMAADDGILLRVPMTETRLPGAELFAFDPDELVRIVRDRVDKTALFAARFRECAARALLMSPTQPGKRAPLWQQRLKAGQLLEAARGERDFPILLETARECLQDVYDLDALHELMEGLAEGTVRMVEAQTSIPSPFAGPLLFGYVGEHLYQGDLPHAERQASLLSLDPALLGELLGSADLGELLDPQVVAQVEAQLQRLAPDRRARGAEGAADLLRVLGPLTAEEVAARLEAPGGSPGPGQEDECDADASGRLAGRERPWDAAAEDSNASPAETCEGAAAAPTPSRSATPAEARTLLEELRDAKRAFPAMIGGVERWAAVEDAGRLHEALGTEAPAWVPAAFLEVPDAGDGPGPLDGLVARYARTHGPFGEAEVAARLGIGPSVARESLRRLVAAGKVVQGRFGCADGPGPAGVGAVAAITGAERTWVSAEVFRRLRSRSLAKARAAVRAVPASAYARYVLDLQGAGTGGGTLEGTEGVAQVISQFEGVFLPAAAWEGHVFPSRVRDYRPSMLDELVAAGEVVWAARRREDGAPPADGGPRARKAGKAAAAPALVAFYPTDSPLAPVQADAALAGAEDVEPAVRPSVEEAVVEALASGYGLFFRQIADAVRRRMEPERVDEASIAAALQELVWSGRATNDTFAPVRAAEAAASGTRPRPAPKRRAGSRRSRYRGAAAGGLRAEAAERASVVGVGSAGAALSGRWSLLAPSPENDTVRAVALVESILDRYGVLARDVALLSGVPGGLGALMPVLRSMEDAGDLLRGMFVKGLGPAQFAARETVDLLRTYAAEGDARDGRSGAGGCVVLAADDPACLFGAGLPWPPLSGGDAPASEAPASGDATAPTAPSGAASSASPDGMPSVARPARRPGSLVAMRDGVPVLYAAAGLRSVLAFTADEVALEEAARALVAHAARAVRRDGAEGSRKKVVVESFNGRPVLDTPFADVLQRAGLVRLPDGMRLYVDPF</sequence>
<evidence type="ECO:0000256" key="7">
    <source>
        <dbReference type="ARBA" id="ARBA00023204"/>
    </source>
</evidence>
<dbReference type="InterPro" id="IPR013701">
    <property type="entry name" value="Lhr-like_DEAD/DEAH_assoc"/>
</dbReference>
<comment type="caution">
    <text evidence="12">The sequence shown here is derived from an EMBL/GenBank/DDBJ whole genome shotgun (WGS) entry which is preliminary data.</text>
</comment>
<dbReference type="SMART" id="SM00487">
    <property type="entry name" value="DEXDc"/>
    <property type="match status" value="1"/>
</dbReference>
<dbReference type="Pfam" id="PF23236">
    <property type="entry name" value="WHD_2nd_Lhr"/>
    <property type="match status" value="2"/>
</dbReference>
<dbReference type="Pfam" id="PF00271">
    <property type="entry name" value="Helicase_C"/>
    <property type="match status" value="1"/>
</dbReference>
<evidence type="ECO:0000256" key="9">
    <source>
        <dbReference type="SAM" id="MobiDB-lite"/>
    </source>
</evidence>
<evidence type="ECO:0000256" key="3">
    <source>
        <dbReference type="ARBA" id="ARBA00022801"/>
    </source>
</evidence>
<feature type="region of interest" description="Disordered" evidence="9">
    <location>
        <begin position="968"/>
        <end position="1002"/>
    </location>
</feature>
<dbReference type="EMBL" id="QIBW01000004">
    <property type="protein sequence ID" value="ROT90782.1"/>
    <property type="molecule type" value="Genomic_DNA"/>
</dbReference>
<dbReference type="InterPro" id="IPR011545">
    <property type="entry name" value="DEAD/DEAH_box_helicase_dom"/>
</dbReference>
<name>A0A423ULQ0_9ACTN</name>
<keyword evidence="1" id="KW-0547">Nucleotide-binding</keyword>
<dbReference type="InterPro" id="IPR055368">
    <property type="entry name" value="WH3_Lhr"/>
</dbReference>
<dbReference type="Pfam" id="PF23235">
    <property type="entry name" value="WHD_3rd_Lhr"/>
    <property type="match status" value="1"/>
</dbReference>
<evidence type="ECO:0000256" key="8">
    <source>
        <dbReference type="ARBA" id="ARBA00023235"/>
    </source>
</evidence>
<gene>
    <name evidence="12" type="ORF">DMP12_04615</name>
</gene>
<feature type="region of interest" description="Disordered" evidence="9">
    <location>
        <begin position="1"/>
        <end position="27"/>
    </location>
</feature>
<dbReference type="InterPro" id="IPR055369">
    <property type="entry name" value="WH2_Lhr"/>
</dbReference>
<evidence type="ECO:0000256" key="2">
    <source>
        <dbReference type="ARBA" id="ARBA00022763"/>
    </source>
</evidence>
<dbReference type="InterPro" id="IPR014001">
    <property type="entry name" value="Helicase_ATP-bd"/>
</dbReference>
<dbReference type="InterPro" id="IPR055367">
    <property type="entry name" value="WH4_Lhr"/>
</dbReference>
<keyword evidence="5" id="KW-0067">ATP-binding</keyword>
<dbReference type="InterPro" id="IPR052511">
    <property type="entry name" value="ATP-dep_Helicase"/>
</dbReference>
<evidence type="ECO:0000256" key="4">
    <source>
        <dbReference type="ARBA" id="ARBA00022806"/>
    </source>
</evidence>
<feature type="compositionally biased region" description="Low complexity" evidence="9">
    <location>
        <begin position="1550"/>
        <end position="1569"/>
    </location>
</feature>
<dbReference type="InterPro" id="IPR001650">
    <property type="entry name" value="Helicase_C-like"/>
</dbReference>
<dbReference type="Gene3D" id="3.40.50.300">
    <property type="entry name" value="P-loop containing nucleotide triphosphate hydrolases"/>
    <property type="match status" value="2"/>
</dbReference>
<evidence type="ECO:0000259" key="10">
    <source>
        <dbReference type="PROSITE" id="PS51192"/>
    </source>
</evidence>
<evidence type="ECO:0008006" key="14">
    <source>
        <dbReference type="Google" id="ProtNLM"/>
    </source>
</evidence>
<accession>A0A423ULQ0</accession>
<dbReference type="SMART" id="SM00490">
    <property type="entry name" value="HELICc"/>
    <property type="match status" value="1"/>
</dbReference>
<dbReference type="Pfam" id="PF23234">
    <property type="entry name" value="WHD_4th_Lhr"/>
    <property type="match status" value="1"/>
</dbReference>
<reference evidence="13" key="1">
    <citation type="submission" date="2018-05" db="EMBL/GenBank/DDBJ databases">
        <title>Genome Sequencing of selected type strains of the family Eggerthellaceae.</title>
        <authorList>
            <person name="Danylec N."/>
            <person name="Stoll D.A."/>
            <person name="Doetsch A."/>
            <person name="Huch M."/>
        </authorList>
    </citation>
    <scope>NUCLEOTIDE SEQUENCE [LARGE SCALE GENOMIC DNA]</scope>
    <source>
        <strain evidence="13">DSM 27213</strain>
    </source>
</reference>
<dbReference type="GO" id="GO:0006281">
    <property type="term" value="P:DNA repair"/>
    <property type="evidence" value="ECO:0007669"/>
    <property type="project" value="UniProtKB-KW"/>
</dbReference>
<proteinExistence type="predicted"/>
<dbReference type="GO" id="GO:0004386">
    <property type="term" value="F:helicase activity"/>
    <property type="evidence" value="ECO:0007669"/>
    <property type="project" value="UniProtKB-KW"/>
</dbReference>
<feature type="domain" description="Helicase C-terminal" evidence="11">
    <location>
        <begin position="340"/>
        <end position="522"/>
    </location>
</feature>
<feature type="region of interest" description="Disordered" evidence="9">
    <location>
        <begin position="379"/>
        <end position="399"/>
    </location>
</feature>
<keyword evidence="7" id="KW-0234">DNA repair</keyword>
<feature type="domain" description="Helicase ATP-binding" evidence="10">
    <location>
        <begin position="57"/>
        <end position="253"/>
    </location>
</feature>
<dbReference type="SUPFAM" id="SSF52540">
    <property type="entry name" value="P-loop containing nucleoside triphosphate hydrolases"/>
    <property type="match status" value="1"/>
</dbReference>
<dbReference type="PANTHER" id="PTHR47962:SF5">
    <property type="entry name" value="ATP-DEPENDENT HELICASE LHR-RELATED"/>
    <property type="match status" value="1"/>
</dbReference>
<dbReference type="Pfam" id="PF08494">
    <property type="entry name" value="DEAD_assoc"/>
    <property type="match status" value="1"/>
</dbReference>
<dbReference type="PROSITE" id="PS51192">
    <property type="entry name" value="HELICASE_ATP_BIND_1"/>
    <property type="match status" value="1"/>
</dbReference>
<dbReference type="Pfam" id="PF00270">
    <property type="entry name" value="DEAD"/>
    <property type="match status" value="1"/>
</dbReference>
<protein>
    <recommendedName>
        <fullName evidence="14">DEAD/DEAH box helicase</fullName>
    </recommendedName>
</protein>
<keyword evidence="8" id="KW-0413">Isomerase</keyword>
<dbReference type="PANTHER" id="PTHR47962">
    <property type="entry name" value="ATP-DEPENDENT HELICASE LHR-RELATED-RELATED"/>
    <property type="match status" value="1"/>
</dbReference>
<feature type="compositionally biased region" description="Low complexity" evidence="9">
    <location>
        <begin position="989"/>
        <end position="1002"/>
    </location>
</feature>
<evidence type="ECO:0000256" key="6">
    <source>
        <dbReference type="ARBA" id="ARBA00023125"/>
    </source>
</evidence>
<organism evidence="12 13">
    <name type="scientific">Gordonibacter urolithinfaciens</name>
    <dbReference type="NCBI Taxonomy" id="1335613"/>
    <lineage>
        <taxon>Bacteria</taxon>
        <taxon>Bacillati</taxon>
        <taxon>Actinomycetota</taxon>
        <taxon>Coriobacteriia</taxon>
        <taxon>Eggerthellales</taxon>
        <taxon>Eggerthellaceae</taxon>
        <taxon>Gordonibacter</taxon>
    </lineage>
</organism>
<feature type="region of interest" description="Disordered" evidence="9">
    <location>
        <begin position="1359"/>
        <end position="1385"/>
    </location>
</feature>
<dbReference type="InterPro" id="IPR045628">
    <property type="entry name" value="Lhr_WH_dom"/>
</dbReference>
<evidence type="ECO:0000259" key="11">
    <source>
        <dbReference type="PROSITE" id="PS51194"/>
    </source>
</evidence>
<dbReference type="Proteomes" id="UP000285258">
    <property type="component" value="Unassembled WGS sequence"/>
</dbReference>
<dbReference type="Pfam" id="PF19306">
    <property type="entry name" value="WHD_Lhr"/>
    <property type="match status" value="1"/>
</dbReference>
<feature type="region of interest" description="Disordered" evidence="9">
    <location>
        <begin position="1537"/>
        <end position="1577"/>
    </location>
</feature>
<keyword evidence="4" id="KW-0347">Helicase</keyword>
<dbReference type="RefSeq" id="WP_194075072.1">
    <property type="nucleotide sequence ID" value="NZ_QIBW01000004.1"/>
</dbReference>
<dbReference type="GO" id="GO:0005524">
    <property type="term" value="F:ATP binding"/>
    <property type="evidence" value="ECO:0007669"/>
    <property type="project" value="UniProtKB-KW"/>
</dbReference>
<evidence type="ECO:0000256" key="1">
    <source>
        <dbReference type="ARBA" id="ARBA00022741"/>
    </source>
</evidence>
<keyword evidence="6" id="KW-0238">DNA-binding</keyword>
<dbReference type="CDD" id="cd17922">
    <property type="entry name" value="DEXHc_LHR-like"/>
    <property type="match status" value="1"/>
</dbReference>
<keyword evidence="3" id="KW-0378">Hydrolase</keyword>
<dbReference type="InterPro" id="IPR027417">
    <property type="entry name" value="P-loop_NTPase"/>
</dbReference>
<dbReference type="GO" id="GO:0003677">
    <property type="term" value="F:DNA binding"/>
    <property type="evidence" value="ECO:0007669"/>
    <property type="project" value="UniProtKB-KW"/>
</dbReference>
<dbReference type="PROSITE" id="PS51194">
    <property type="entry name" value="HELICASE_CTER"/>
    <property type="match status" value="1"/>
</dbReference>